<proteinExistence type="predicted"/>
<reference evidence="3 4" key="1">
    <citation type="submission" date="2024-03" db="EMBL/GenBank/DDBJ databases">
        <title>Novel species of the genus Variovorax.</title>
        <authorList>
            <person name="Liu Q."/>
            <person name="Xin Y.-H."/>
        </authorList>
    </citation>
    <scope>NUCLEOTIDE SEQUENCE [LARGE SCALE GENOMIC DNA]</scope>
    <source>
        <strain evidence="3 4">KACC 18899</strain>
    </source>
</reference>
<dbReference type="GO" id="GO:0016787">
    <property type="term" value="F:hydrolase activity"/>
    <property type="evidence" value="ECO:0007669"/>
    <property type="project" value="UniProtKB-KW"/>
</dbReference>
<dbReference type="SUPFAM" id="SSF52279">
    <property type="entry name" value="Beta-D-glucan exohydrolase, C-terminal domain"/>
    <property type="match status" value="1"/>
</dbReference>
<dbReference type="InterPro" id="IPR026891">
    <property type="entry name" value="Fn3-like"/>
</dbReference>
<comment type="caution">
    <text evidence="3">The sequence shown here is derived from an EMBL/GenBank/DDBJ whole genome shotgun (WGS) entry which is preliminary data.</text>
</comment>
<dbReference type="SMART" id="SM01217">
    <property type="entry name" value="Fn3_like"/>
    <property type="match status" value="1"/>
</dbReference>
<dbReference type="PRINTS" id="PR00133">
    <property type="entry name" value="GLHYDRLASE3"/>
</dbReference>
<dbReference type="InterPro" id="IPR036962">
    <property type="entry name" value="Glyco_hydro_3_N_sf"/>
</dbReference>
<feature type="domain" description="Fibronectin type III-like" evidence="2">
    <location>
        <begin position="696"/>
        <end position="765"/>
    </location>
</feature>
<dbReference type="Gene3D" id="3.40.50.1700">
    <property type="entry name" value="Glycoside hydrolase family 3 C-terminal domain"/>
    <property type="match status" value="1"/>
</dbReference>
<dbReference type="SUPFAM" id="SSF51445">
    <property type="entry name" value="(Trans)glycosidases"/>
    <property type="match status" value="1"/>
</dbReference>
<dbReference type="Pfam" id="PF01915">
    <property type="entry name" value="Glyco_hydro_3_C"/>
    <property type="match status" value="1"/>
</dbReference>
<dbReference type="Pfam" id="PF00933">
    <property type="entry name" value="Glyco_hydro_3"/>
    <property type="match status" value="1"/>
</dbReference>
<dbReference type="Pfam" id="PF14310">
    <property type="entry name" value="Fn3-like"/>
    <property type="match status" value="1"/>
</dbReference>
<sequence>MTSSSTPLYKDPAQPLAARVDDLLGRMTLEEKIAQMHAFWLILSESGEHRVRPGEAFVVASDADSVLRRLAHGIGQITRPLGTHSVEAGSGLRALNKLQRYLRNETRLGIPAISHEECLAGMMTRDGTLFPSPLALGATWNPALVEEVAAKIGFECRELGCQQGLAPVLDVSRDVRWGRTEETFGEDPYLVGVMATRYVRGLQGPRRDVLATLKHYAGHSFSEGARNHAPVHVGWRELNDTFLLPFEMAVKQANAGSVMPAYHDIDGEPAHCSRHLLTEVLREQWGFDGLVVADYVGVSLLYRHHAVAADAAEAAALAFNAGLDVELPADDCAQHLAEAIERGLISMTTVDRIVSRVLTEKFRLGLFEKTFEDPPAAPALRTPEAVATALEAARQAIVVLDNRGLLPLSPAGTPRIAVIGPTADDPLAMLSGYSYPAHVVLHDQVEDTRHVVTPLQGLRAIHGAENVRYAKGCSIIEVRKKGTPVFPGDVRAEGIQPSSPVSLRTDQIPEAVDVARDADVAIVFVGDLAGLFQTGTVGEGSDADSLDLPGVQQQLLDAVVDTGTPTVVVLTSGRPYNLGGLEDRIAAFVMAFAGGQQGGTAIAEVLSGRAEATGRLTVSVPHSVGAMPYYYNHKFKSGGTPIALHFGSRYPFGHGLGYTRFEYRNLEAPASPIPIEDGEIVISFDVANTGSRKGAEIPQLYVRDRLASVVRPVRELKAFGRVVLDVGEVLRVTFRVPVDMLSFTGMAGARIVEPGRFELGIGASSADIRLRAEIDVAGSTRTLEQNWRMESSCEIRPLSPATLL</sequence>
<dbReference type="InterPro" id="IPR051915">
    <property type="entry name" value="Cellulose_Degrad_GH3"/>
</dbReference>
<gene>
    <name evidence="3" type="ORF">WKW77_23785</name>
</gene>
<dbReference type="InterPro" id="IPR017853">
    <property type="entry name" value="GH"/>
</dbReference>
<dbReference type="PANTHER" id="PTHR30620:SF123">
    <property type="entry name" value="BETA-XYLOSIDASE"/>
    <property type="match status" value="1"/>
</dbReference>
<dbReference type="Gene3D" id="2.60.40.10">
    <property type="entry name" value="Immunoglobulins"/>
    <property type="match status" value="1"/>
</dbReference>
<dbReference type="InterPro" id="IPR002772">
    <property type="entry name" value="Glyco_hydro_3_C"/>
</dbReference>
<evidence type="ECO:0000256" key="1">
    <source>
        <dbReference type="ARBA" id="ARBA00022801"/>
    </source>
</evidence>
<dbReference type="InterPro" id="IPR013783">
    <property type="entry name" value="Ig-like_fold"/>
</dbReference>
<name>A0ABU8VLV2_9BURK</name>
<evidence type="ECO:0000313" key="4">
    <source>
        <dbReference type="Proteomes" id="UP001365846"/>
    </source>
</evidence>
<protein>
    <submittedName>
        <fullName evidence="3">Glycoside hydrolase family 3 N-terminal domain-containing protein</fullName>
    </submittedName>
</protein>
<dbReference type="RefSeq" id="WP_340359354.1">
    <property type="nucleotide sequence ID" value="NZ_JBBKZU010000011.1"/>
</dbReference>
<evidence type="ECO:0000313" key="3">
    <source>
        <dbReference type="EMBL" id="MEJ8814127.1"/>
    </source>
</evidence>
<dbReference type="Proteomes" id="UP001365846">
    <property type="component" value="Unassembled WGS sequence"/>
</dbReference>
<accession>A0ABU8VLV2</accession>
<dbReference type="InterPro" id="IPR036881">
    <property type="entry name" value="Glyco_hydro_3_C_sf"/>
</dbReference>
<dbReference type="InterPro" id="IPR001764">
    <property type="entry name" value="Glyco_hydro_3_N"/>
</dbReference>
<keyword evidence="1 3" id="KW-0378">Hydrolase</keyword>
<dbReference type="PANTHER" id="PTHR30620">
    <property type="entry name" value="PERIPLASMIC BETA-GLUCOSIDASE-RELATED"/>
    <property type="match status" value="1"/>
</dbReference>
<dbReference type="Gene3D" id="3.20.20.300">
    <property type="entry name" value="Glycoside hydrolase, family 3, N-terminal domain"/>
    <property type="match status" value="1"/>
</dbReference>
<dbReference type="EMBL" id="JBBKZU010000011">
    <property type="protein sequence ID" value="MEJ8814127.1"/>
    <property type="molecule type" value="Genomic_DNA"/>
</dbReference>
<keyword evidence="4" id="KW-1185">Reference proteome</keyword>
<organism evidence="3 4">
    <name type="scientific">Variovorax ureilyticus</name>
    <dbReference type="NCBI Taxonomy" id="1836198"/>
    <lineage>
        <taxon>Bacteria</taxon>
        <taxon>Pseudomonadati</taxon>
        <taxon>Pseudomonadota</taxon>
        <taxon>Betaproteobacteria</taxon>
        <taxon>Burkholderiales</taxon>
        <taxon>Comamonadaceae</taxon>
        <taxon>Variovorax</taxon>
    </lineage>
</organism>
<evidence type="ECO:0000259" key="2">
    <source>
        <dbReference type="SMART" id="SM01217"/>
    </source>
</evidence>